<dbReference type="InterPro" id="IPR042245">
    <property type="entry name" value="Tgt2/MlaC_sf"/>
</dbReference>
<dbReference type="Pfam" id="PF05494">
    <property type="entry name" value="MlaC"/>
    <property type="match status" value="1"/>
</dbReference>
<keyword evidence="1" id="KW-0732">Signal</keyword>
<gene>
    <name evidence="2" type="ORF">IAD20_05290</name>
</gene>
<comment type="caution">
    <text evidence="2">The sequence shown here is derived from an EMBL/GenBank/DDBJ whole genome shotgun (WGS) entry which is preliminary data.</text>
</comment>
<proteinExistence type="predicted"/>
<dbReference type="Proteomes" id="UP000824107">
    <property type="component" value="Unassembled WGS sequence"/>
</dbReference>
<organism evidence="2 3">
    <name type="scientific">Candidatus Scatocola faecipullorum</name>
    <dbReference type="NCBI Taxonomy" id="2840917"/>
    <lineage>
        <taxon>Bacteria</taxon>
        <taxon>Pseudomonadati</taxon>
        <taxon>Pseudomonadota</taxon>
        <taxon>Alphaproteobacteria</taxon>
        <taxon>Rhodospirillales</taxon>
        <taxon>Rhodospirillaceae</taxon>
        <taxon>Rhodospirillaceae incertae sedis</taxon>
        <taxon>Candidatus Scatocola</taxon>
    </lineage>
</organism>
<dbReference type="Gene3D" id="3.10.450.710">
    <property type="entry name" value="Tgt2/MlaC"/>
    <property type="match status" value="1"/>
</dbReference>
<dbReference type="PANTHER" id="PTHR36573:SF1">
    <property type="entry name" value="INTERMEMBRANE PHOSPHOLIPID TRANSPORT SYSTEM BINDING PROTEIN MLAC"/>
    <property type="match status" value="1"/>
</dbReference>
<dbReference type="InterPro" id="IPR008869">
    <property type="entry name" value="MlaC/ttg2D"/>
</dbReference>
<dbReference type="EMBL" id="DVNC01000033">
    <property type="protein sequence ID" value="HIU53476.1"/>
    <property type="molecule type" value="Genomic_DNA"/>
</dbReference>
<name>A0A9D1M4G1_9PROT</name>
<reference evidence="2" key="2">
    <citation type="journal article" date="2021" name="PeerJ">
        <title>Extensive microbial diversity within the chicken gut microbiome revealed by metagenomics and culture.</title>
        <authorList>
            <person name="Gilroy R."/>
            <person name="Ravi A."/>
            <person name="Getino M."/>
            <person name="Pursley I."/>
            <person name="Horton D.L."/>
            <person name="Alikhan N.F."/>
            <person name="Baker D."/>
            <person name="Gharbi K."/>
            <person name="Hall N."/>
            <person name="Watson M."/>
            <person name="Adriaenssens E.M."/>
            <person name="Foster-Nyarko E."/>
            <person name="Jarju S."/>
            <person name="Secka A."/>
            <person name="Antonio M."/>
            <person name="Oren A."/>
            <person name="Chaudhuri R.R."/>
            <person name="La Ragione R."/>
            <person name="Hildebrand F."/>
            <person name="Pallen M.J."/>
        </authorList>
    </citation>
    <scope>NUCLEOTIDE SEQUENCE</scope>
    <source>
        <strain evidence="2">ChiW3-316</strain>
    </source>
</reference>
<accession>A0A9D1M4G1</accession>
<protein>
    <submittedName>
        <fullName evidence="2">ABC transporter substrate-binding protein</fullName>
    </submittedName>
</protein>
<sequence>MKKNILMILTAALLLNVNPAHAAADAAKAEAFVKQVTENGVEDIINANISQAEKDARFEKLFNNALDLNFIGQFVLGRYWKTATPQQRQDFIQAYRDLNIKTWSKRFDEFKGKRFIFKGTSPSTSANQVFVNTDVPMDQGEPAKVVWRVKQNGDKFKIVDIIIENVSLAITARNEYTAYIKNNPGGVNALIKDLQQKSK</sequence>
<dbReference type="AlphaFoldDB" id="A0A9D1M4G1"/>
<reference evidence="2" key="1">
    <citation type="submission" date="2020-10" db="EMBL/GenBank/DDBJ databases">
        <authorList>
            <person name="Gilroy R."/>
        </authorList>
    </citation>
    <scope>NUCLEOTIDE SEQUENCE</scope>
    <source>
        <strain evidence="2">ChiW3-316</strain>
    </source>
</reference>
<dbReference type="PANTHER" id="PTHR36573">
    <property type="entry name" value="INTERMEMBRANE PHOSPHOLIPID TRANSPORT SYSTEM BINDING PROTEIN MLAC"/>
    <property type="match status" value="1"/>
</dbReference>
<evidence type="ECO:0000313" key="3">
    <source>
        <dbReference type="Proteomes" id="UP000824107"/>
    </source>
</evidence>
<evidence type="ECO:0000256" key="1">
    <source>
        <dbReference type="SAM" id="SignalP"/>
    </source>
</evidence>
<feature type="chain" id="PRO_5039412390" evidence="1">
    <location>
        <begin position="23"/>
        <end position="199"/>
    </location>
</feature>
<evidence type="ECO:0000313" key="2">
    <source>
        <dbReference type="EMBL" id="HIU53476.1"/>
    </source>
</evidence>
<feature type="signal peptide" evidence="1">
    <location>
        <begin position="1"/>
        <end position="22"/>
    </location>
</feature>